<comment type="similarity">
    <text evidence="2">Belongs to the BexD/CtrA/VexA family.</text>
</comment>
<evidence type="ECO:0000256" key="2">
    <source>
        <dbReference type="ARBA" id="ARBA00009450"/>
    </source>
</evidence>
<evidence type="ECO:0000256" key="7">
    <source>
        <dbReference type="ARBA" id="ARBA00022729"/>
    </source>
</evidence>
<keyword evidence="8" id="KW-0625">Polysaccharide transport</keyword>
<organism evidence="17 18">
    <name type="scientific">Leptospirillum ferrooxidans (strain C2-3)</name>
    <dbReference type="NCBI Taxonomy" id="1162668"/>
    <lineage>
        <taxon>Bacteria</taxon>
        <taxon>Pseudomonadati</taxon>
        <taxon>Nitrospirota</taxon>
        <taxon>Nitrospiria</taxon>
        <taxon>Nitrospirales</taxon>
        <taxon>Nitrospiraceae</taxon>
        <taxon>Leptospirillum</taxon>
    </lineage>
</organism>
<reference evidence="17 18" key="1">
    <citation type="journal article" date="2012" name="J. Bacteriol.">
        <title>Complete Genome Sequence of Leptospirillum ferrooxidans Strain C2-3, Isolated from a Fresh Volcanic Ash Deposit on the Island of Miyake, Japan.</title>
        <authorList>
            <person name="Fujimura R."/>
            <person name="Sato Y."/>
            <person name="Nishizawa T."/>
            <person name="Oshima K."/>
            <person name="Kim S.-W."/>
            <person name="Hattori M."/>
            <person name="Kamijo T."/>
            <person name="Ohta H."/>
        </authorList>
    </citation>
    <scope>NUCLEOTIDE SEQUENCE [LARGE SCALE GENOMIC DNA]</scope>
    <source>
        <strain evidence="17 18">C2-3</strain>
    </source>
</reference>
<evidence type="ECO:0000259" key="16">
    <source>
        <dbReference type="Pfam" id="PF22461"/>
    </source>
</evidence>
<evidence type="ECO:0000256" key="13">
    <source>
        <dbReference type="ARBA" id="ARBA00023237"/>
    </source>
</evidence>
<keyword evidence="7" id="KW-0732">Signal</keyword>
<evidence type="ECO:0000256" key="1">
    <source>
        <dbReference type="ARBA" id="ARBA00004571"/>
    </source>
</evidence>
<dbReference type="GO" id="GO:0006811">
    <property type="term" value="P:monoatomic ion transport"/>
    <property type="evidence" value="ECO:0007669"/>
    <property type="project" value="UniProtKB-KW"/>
</dbReference>
<sequence length="284" mass="31514">MNTIKKNIIFVIALLFIARTFLFPGISIAEQDSGNHGDYTIGVGDSLSILVWDQANLNQEITVLPDGNITFPLIGNVKAAGTTSKTLARKISNRLNTIFRKKPTVTVIVRSIGNDFFYIMGAVAHAGTIPYTHRTRLLQAIILAGGTVVGAKTDSILLIRNNHTRTVSIEDLQKGEHLEKNIEIKPQDVIIVPMSTDQIYIMGESNAPGPYFYTKGLTVLQALLNAHGFSQFASTGSVRIIRQEKDGSKKIIHIDIDHIENEKKTEQKEYLKPGDLIYIPQRMF</sequence>
<evidence type="ECO:0000256" key="3">
    <source>
        <dbReference type="ARBA" id="ARBA00022448"/>
    </source>
</evidence>
<dbReference type="InterPro" id="IPR054765">
    <property type="entry name" value="SLBB_dom"/>
</dbReference>
<keyword evidence="5" id="KW-0762">Sugar transport</keyword>
<evidence type="ECO:0000313" key="18">
    <source>
        <dbReference type="Proteomes" id="UP000007382"/>
    </source>
</evidence>
<keyword evidence="3" id="KW-0813">Transport</keyword>
<dbReference type="AlphaFoldDB" id="I0IRL9"/>
<reference evidence="18" key="2">
    <citation type="submission" date="2012-03" db="EMBL/GenBank/DDBJ databases">
        <title>The complete genome sequence of the pioneer microbe on fresh volcanic deposit, Leptospirillum ferrooxidans strain C2-3.</title>
        <authorList>
            <person name="Fujimura R."/>
            <person name="Sato Y."/>
            <person name="Nishizawa T."/>
            <person name="Nanba K."/>
            <person name="Oshima K."/>
            <person name="Hattori M."/>
            <person name="Kamijo T."/>
            <person name="Ohta H."/>
        </authorList>
    </citation>
    <scope>NUCLEOTIDE SEQUENCE [LARGE SCALE GENOMIC DNA]</scope>
    <source>
        <strain evidence="18">C2-3</strain>
    </source>
</reference>
<dbReference type="GO" id="GO:0009279">
    <property type="term" value="C:cell outer membrane"/>
    <property type="evidence" value="ECO:0007669"/>
    <property type="project" value="UniProtKB-SubCell"/>
</dbReference>
<dbReference type="Gene3D" id="3.30.1950.10">
    <property type="entry name" value="wza like domain"/>
    <property type="match status" value="1"/>
</dbReference>
<keyword evidence="9" id="KW-0406">Ion transport</keyword>
<evidence type="ECO:0000256" key="14">
    <source>
        <dbReference type="ARBA" id="ARBA00023288"/>
    </source>
</evidence>
<evidence type="ECO:0000256" key="8">
    <source>
        <dbReference type="ARBA" id="ARBA00023047"/>
    </source>
</evidence>
<dbReference type="GO" id="GO:0046930">
    <property type="term" value="C:pore complex"/>
    <property type="evidence" value="ECO:0007669"/>
    <property type="project" value="UniProtKB-KW"/>
</dbReference>
<keyword evidence="4" id="KW-1134">Transmembrane beta strand</keyword>
<dbReference type="RefSeq" id="WP_014450401.1">
    <property type="nucleotide sequence ID" value="NC_017094.1"/>
</dbReference>
<evidence type="ECO:0000256" key="6">
    <source>
        <dbReference type="ARBA" id="ARBA00022692"/>
    </source>
</evidence>
<name>I0IRL9_LEPFC</name>
<protein>
    <submittedName>
        <fullName evidence="17">Putative polysaccharide export protein</fullName>
    </submittedName>
</protein>
<keyword evidence="11" id="KW-0472">Membrane</keyword>
<keyword evidence="18" id="KW-1185">Reference proteome</keyword>
<evidence type="ECO:0000256" key="9">
    <source>
        <dbReference type="ARBA" id="ARBA00023065"/>
    </source>
</evidence>
<dbReference type="STRING" id="1162668.LFE_2246"/>
<dbReference type="eggNOG" id="COG1596">
    <property type="taxonomic scope" value="Bacteria"/>
</dbReference>
<dbReference type="GO" id="GO:0015288">
    <property type="term" value="F:porin activity"/>
    <property type="evidence" value="ECO:0007669"/>
    <property type="project" value="UniProtKB-KW"/>
</dbReference>
<evidence type="ECO:0000259" key="15">
    <source>
        <dbReference type="Pfam" id="PF02563"/>
    </source>
</evidence>
<keyword evidence="13" id="KW-0998">Cell outer membrane</keyword>
<dbReference type="Proteomes" id="UP000007382">
    <property type="component" value="Chromosome"/>
</dbReference>
<accession>I0IRL9</accession>
<feature type="domain" description="SLBB" evidence="16">
    <location>
        <begin position="198"/>
        <end position="279"/>
    </location>
</feature>
<feature type="domain" description="Polysaccharide export protein N-terminal" evidence="15">
    <location>
        <begin position="36"/>
        <end position="109"/>
    </location>
</feature>
<evidence type="ECO:0000256" key="10">
    <source>
        <dbReference type="ARBA" id="ARBA00023114"/>
    </source>
</evidence>
<evidence type="ECO:0000256" key="5">
    <source>
        <dbReference type="ARBA" id="ARBA00022597"/>
    </source>
</evidence>
<gene>
    <name evidence="17" type="ordered locus">LFE_2246</name>
</gene>
<feature type="domain" description="SLBB" evidence="16">
    <location>
        <begin position="117"/>
        <end position="192"/>
    </location>
</feature>
<keyword evidence="6" id="KW-0812">Transmembrane</keyword>
<dbReference type="PATRIC" id="fig|1162668.3.peg.2664"/>
<keyword evidence="10" id="KW-0626">Porin</keyword>
<dbReference type="KEGG" id="lfc:LFE_2246"/>
<dbReference type="InterPro" id="IPR003715">
    <property type="entry name" value="Poly_export_N"/>
</dbReference>
<evidence type="ECO:0000313" key="17">
    <source>
        <dbReference type="EMBL" id="BAM07918.1"/>
    </source>
</evidence>
<keyword evidence="12" id="KW-0564">Palmitate</keyword>
<dbReference type="Pfam" id="PF02563">
    <property type="entry name" value="Poly_export"/>
    <property type="match status" value="1"/>
</dbReference>
<dbReference type="HOGENOM" id="CLU_038343_0_2_0"/>
<evidence type="ECO:0000256" key="4">
    <source>
        <dbReference type="ARBA" id="ARBA00022452"/>
    </source>
</evidence>
<dbReference type="PANTHER" id="PTHR33619:SF3">
    <property type="entry name" value="POLYSACCHARIDE EXPORT PROTEIN GFCE-RELATED"/>
    <property type="match status" value="1"/>
</dbReference>
<dbReference type="GO" id="GO:0015159">
    <property type="term" value="F:polysaccharide transmembrane transporter activity"/>
    <property type="evidence" value="ECO:0007669"/>
    <property type="project" value="InterPro"/>
</dbReference>
<evidence type="ECO:0000256" key="11">
    <source>
        <dbReference type="ARBA" id="ARBA00023136"/>
    </source>
</evidence>
<keyword evidence="14" id="KW-0449">Lipoprotein</keyword>
<proteinExistence type="inferred from homology"/>
<dbReference type="Gene3D" id="3.10.560.10">
    <property type="entry name" value="Outer membrane lipoprotein wza domain like"/>
    <property type="match status" value="2"/>
</dbReference>
<dbReference type="PANTHER" id="PTHR33619">
    <property type="entry name" value="POLYSACCHARIDE EXPORT PROTEIN GFCE-RELATED"/>
    <property type="match status" value="1"/>
</dbReference>
<comment type="subcellular location">
    <subcellularLocation>
        <location evidence="1">Cell outer membrane</location>
        <topology evidence="1">Multi-pass membrane protein</topology>
    </subcellularLocation>
</comment>
<dbReference type="Pfam" id="PF22461">
    <property type="entry name" value="SLBB_2"/>
    <property type="match status" value="2"/>
</dbReference>
<evidence type="ECO:0000256" key="12">
    <source>
        <dbReference type="ARBA" id="ARBA00023139"/>
    </source>
</evidence>
<dbReference type="InterPro" id="IPR049712">
    <property type="entry name" value="Poly_export"/>
</dbReference>
<dbReference type="EMBL" id="AP012342">
    <property type="protein sequence ID" value="BAM07918.1"/>
    <property type="molecule type" value="Genomic_DNA"/>
</dbReference>
<dbReference type="OrthoDB" id="193635at2"/>